<comment type="caution">
    <text evidence="5">The sequence shown here is derived from an EMBL/GenBank/DDBJ whole genome shotgun (WGS) entry which is preliminary data.</text>
</comment>
<name>A0ABW8SS08_9CLOT</name>
<keyword evidence="6" id="KW-1185">Reference proteome</keyword>
<dbReference type="Gene3D" id="1.10.150.130">
    <property type="match status" value="1"/>
</dbReference>
<evidence type="ECO:0000259" key="4">
    <source>
        <dbReference type="PROSITE" id="PS51898"/>
    </source>
</evidence>
<dbReference type="PANTHER" id="PTHR30349:SF41">
    <property type="entry name" value="INTEGRASE_RECOMBINASE PROTEIN MJ0367-RELATED"/>
    <property type="match status" value="1"/>
</dbReference>
<evidence type="ECO:0000256" key="1">
    <source>
        <dbReference type="ARBA" id="ARBA00008857"/>
    </source>
</evidence>
<dbReference type="InterPro" id="IPR050090">
    <property type="entry name" value="Tyrosine_recombinase_XerCD"/>
</dbReference>
<dbReference type="InterPro" id="IPR013762">
    <property type="entry name" value="Integrase-like_cat_sf"/>
</dbReference>
<comment type="similarity">
    <text evidence="1">Belongs to the 'phage' integrase family.</text>
</comment>
<dbReference type="SUPFAM" id="SSF56349">
    <property type="entry name" value="DNA breaking-rejoining enzymes"/>
    <property type="match status" value="1"/>
</dbReference>
<dbReference type="InterPro" id="IPR011010">
    <property type="entry name" value="DNA_brk_join_enz"/>
</dbReference>
<dbReference type="PROSITE" id="PS51898">
    <property type="entry name" value="TYR_RECOMBINASE"/>
    <property type="match status" value="1"/>
</dbReference>
<organism evidence="5 6">
    <name type="scientific">Candidatus Clostridium eludens</name>
    <dbReference type="NCBI Taxonomy" id="3381663"/>
    <lineage>
        <taxon>Bacteria</taxon>
        <taxon>Bacillati</taxon>
        <taxon>Bacillota</taxon>
        <taxon>Clostridia</taxon>
        <taxon>Eubacteriales</taxon>
        <taxon>Clostridiaceae</taxon>
        <taxon>Clostridium</taxon>
    </lineage>
</organism>
<evidence type="ECO:0000313" key="6">
    <source>
        <dbReference type="Proteomes" id="UP001623660"/>
    </source>
</evidence>
<reference evidence="5 6" key="1">
    <citation type="submission" date="2024-11" db="EMBL/GenBank/DDBJ databases">
        <authorList>
            <person name="Heng Y.C."/>
            <person name="Lim A.C.H."/>
            <person name="Lee J.K.Y."/>
            <person name="Kittelmann S."/>
        </authorList>
    </citation>
    <scope>NUCLEOTIDE SEQUENCE [LARGE SCALE GENOMIC DNA]</scope>
    <source>
        <strain evidence="5 6">WILCCON 0269</strain>
    </source>
</reference>
<dbReference type="InterPro" id="IPR010998">
    <property type="entry name" value="Integrase_recombinase_N"/>
</dbReference>
<keyword evidence="2" id="KW-0238">DNA-binding</keyword>
<evidence type="ECO:0000313" key="5">
    <source>
        <dbReference type="EMBL" id="MFL0198820.1"/>
    </source>
</evidence>
<protein>
    <submittedName>
        <fullName evidence="5">Tyrosine-type recombinase/integrase</fullName>
    </submittedName>
</protein>
<sequence length="675" mass="78964">MLSTILKKSNDIWANTGHLKEKEFEKLLRKCGYTQSTIGNQIYVYRNFKEKYVNLSDWFEEDIFIRVSDIKDRDVNYRSRIYLFLMSIMGLKLDYGFLCSISGTDGYVRLLSYLNIDIGFEDLRAKSIELGYSEFIAGTSLKWALVRILMHTGKLHYSEVTLEDINEFRDYALIYEKVGFKEKKKGEKASQNVVDRFTGSLYQLQLTLYVLGVVKEEPKRVYSRQRRIDRELSHISNKDISDVVVRYLNQCKLIKEKGTIEHSFRAINKFILWLQDTHSEITNLEMLTREVLEEYLKHLKENGSSKFGKPYTTNALVSYTCSIKVFLDEILAWGYDNIPTRKLLFDYDIPKRPKSKPRYIKESDLNKLMASVKKLECPYQRNAIILARWTGARREEIQRLDINSLDYYSDGTPKLLIPIGKTNESRWVPINEEAENAYKELLEIRKNTGNIKGLMDRKTKKITDYLFMKRNQRISISYLFQDGLQHACEDAGLIDENGKAKYTPHQFRHTIGTTMANKGASVQTIMKMLGHQSPDMTIVYSTIFDETVKEEYQKTVDNKDVISGGLYAKSLRNNELNKEEIDWIKANFHKTYLITGHCFHHTREPMCDFADACFFCSKYVTTKEHIPILKEKYEVENKLIEDAETRNWEKEVVRHRRVANRVKEILNELGVELDG</sequence>
<accession>A0ABW8SS08</accession>
<dbReference type="RefSeq" id="WP_406794935.1">
    <property type="nucleotide sequence ID" value="NZ_JBJHZX010000101.1"/>
</dbReference>
<dbReference type="Pfam" id="PF00589">
    <property type="entry name" value="Phage_integrase"/>
    <property type="match status" value="1"/>
</dbReference>
<dbReference type="PANTHER" id="PTHR30349">
    <property type="entry name" value="PHAGE INTEGRASE-RELATED"/>
    <property type="match status" value="1"/>
</dbReference>
<dbReference type="Gene3D" id="1.10.443.10">
    <property type="entry name" value="Intergrase catalytic core"/>
    <property type="match status" value="1"/>
</dbReference>
<keyword evidence="3" id="KW-0233">DNA recombination</keyword>
<dbReference type="EMBL" id="JBJHZX010000101">
    <property type="protein sequence ID" value="MFL0198820.1"/>
    <property type="molecule type" value="Genomic_DNA"/>
</dbReference>
<evidence type="ECO:0000256" key="3">
    <source>
        <dbReference type="ARBA" id="ARBA00023172"/>
    </source>
</evidence>
<dbReference type="CDD" id="cd00796">
    <property type="entry name" value="INT_Rci_Hp1_C"/>
    <property type="match status" value="1"/>
</dbReference>
<gene>
    <name evidence="5" type="ORF">ACJDU8_25195</name>
</gene>
<proteinExistence type="inferred from homology"/>
<dbReference type="Proteomes" id="UP001623660">
    <property type="component" value="Unassembled WGS sequence"/>
</dbReference>
<feature type="domain" description="Tyr recombinase" evidence="4">
    <location>
        <begin position="355"/>
        <end position="553"/>
    </location>
</feature>
<evidence type="ECO:0000256" key="2">
    <source>
        <dbReference type="ARBA" id="ARBA00023125"/>
    </source>
</evidence>
<dbReference type="InterPro" id="IPR002104">
    <property type="entry name" value="Integrase_catalytic"/>
</dbReference>